<dbReference type="Proteomes" id="UP000805193">
    <property type="component" value="Unassembled WGS sequence"/>
</dbReference>
<feature type="non-terminal residue" evidence="1">
    <location>
        <position position="1"/>
    </location>
</feature>
<organism evidence="1 2">
    <name type="scientific">Ixodes persulcatus</name>
    <name type="common">Taiga tick</name>
    <dbReference type="NCBI Taxonomy" id="34615"/>
    <lineage>
        <taxon>Eukaryota</taxon>
        <taxon>Metazoa</taxon>
        <taxon>Ecdysozoa</taxon>
        <taxon>Arthropoda</taxon>
        <taxon>Chelicerata</taxon>
        <taxon>Arachnida</taxon>
        <taxon>Acari</taxon>
        <taxon>Parasitiformes</taxon>
        <taxon>Ixodida</taxon>
        <taxon>Ixodoidea</taxon>
        <taxon>Ixodidae</taxon>
        <taxon>Ixodinae</taxon>
        <taxon>Ixodes</taxon>
    </lineage>
</organism>
<feature type="non-terminal residue" evidence="1">
    <location>
        <position position="77"/>
    </location>
</feature>
<accession>A0AC60PBT1</accession>
<evidence type="ECO:0000313" key="2">
    <source>
        <dbReference type="Proteomes" id="UP000805193"/>
    </source>
</evidence>
<protein>
    <submittedName>
        <fullName evidence="1">Uncharacterized protein</fullName>
    </submittedName>
</protein>
<comment type="caution">
    <text evidence="1">The sequence shown here is derived from an EMBL/GenBank/DDBJ whole genome shotgun (WGS) entry which is preliminary data.</text>
</comment>
<proteinExistence type="predicted"/>
<name>A0AC60PBT1_IXOPE</name>
<dbReference type="EMBL" id="JABSTQ010010931">
    <property type="protein sequence ID" value="KAG0416657.1"/>
    <property type="molecule type" value="Genomic_DNA"/>
</dbReference>
<evidence type="ECO:0000313" key="1">
    <source>
        <dbReference type="EMBL" id="KAG0416657.1"/>
    </source>
</evidence>
<sequence length="77" mass="8218">VMVGSTSGFTTHNAKGMPQGSVLPPTFSNMAMAEVVFSLDEREGLRFTIYADDMNFWAGGTVQAAQQATLQCALDVT</sequence>
<reference evidence="1 2" key="1">
    <citation type="journal article" date="2020" name="Cell">
        <title>Large-Scale Comparative Analyses of Tick Genomes Elucidate Their Genetic Diversity and Vector Capacities.</title>
        <authorList>
            <consortium name="Tick Genome and Microbiome Consortium (TIGMIC)"/>
            <person name="Jia N."/>
            <person name="Wang J."/>
            <person name="Shi W."/>
            <person name="Du L."/>
            <person name="Sun Y."/>
            <person name="Zhan W."/>
            <person name="Jiang J.F."/>
            <person name="Wang Q."/>
            <person name="Zhang B."/>
            <person name="Ji P."/>
            <person name="Bell-Sakyi L."/>
            <person name="Cui X.M."/>
            <person name="Yuan T.T."/>
            <person name="Jiang B.G."/>
            <person name="Yang W.F."/>
            <person name="Lam T.T."/>
            <person name="Chang Q.C."/>
            <person name="Ding S.J."/>
            <person name="Wang X.J."/>
            <person name="Zhu J.G."/>
            <person name="Ruan X.D."/>
            <person name="Zhao L."/>
            <person name="Wei J.T."/>
            <person name="Ye R.Z."/>
            <person name="Que T.C."/>
            <person name="Du C.H."/>
            <person name="Zhou Y.H."/>
            <person name="Cheng J.X."/>
            <person name="Dai P.F."/>
            <person name="Guo W.B."/>
            <person name="Han X.H."/>
            <person name="Huang E.J."/>
            <person name="Li L.F."/>
            <person name="Wei W."/>
            <person name="Gao Y.C."/>
            <person name="Liu J.Z."/>
            <person name="Shao H.Z."/>
            <person name="Wang X."/>
            <person name="Wang C.C."/>
            <person name="Yang T.C."/>
            <person name="Huo Q.B."/>
            <person name="Li W."/>
            <person name="Chen H.Y."/>
            <person name="Chen S.E."/>
            <person name="Zhou L.G."/>
            <person name="Ni X.B."/>
            <person name="Tian J.H."/>
            <person name="Sheng Y."/>
            <person name="Liu T."/>
            <person name="Pan Y.S."/>
            <person name="Xia L.Y."/>
            <person name="Li J."/>
            <person name="Zhao F."/>
            <person name="Cao W.C."/>
        </authorList>
    </citation>
    <scope>NUCLEOTIDE SEQUENCE [LARGE SCALE GENOMIC DNA]</scope>
    <source>
        <strain evidence="1">Iper-2018</strain>
    </source>
</reference>
<keyword evidence="2" id="KW-1185">Reference proteome</keyword>
<gene>
    <name evidence="1" type="ORF">HPB47_006229</name>
</gene>